<dbReference type="RefSeq" id="WP_155163457.1">
    <property type="nucleotide sequence ID" value="NZ_WNBG01000001.1"/>
</dbReference>
<reference evidence="4 5" key="1">
    <citation type="journal article" date="2019" name="Nat. Med.">
        <title>A library of human gut bacterial isolates paired with longitudinal multiomics data enables mechanistic microbiome research.</title>
        <authorList>
            <person name="Poyet M."/>
            <person name="Groussin M."/>
            <person name="Gibbons S.M."/>
            <person name="Avila-Pacheco J."/>
            <person name="Jiang X."/>
            <person name="Kearney S.M."/>
            <person name="Perrotta A.R."/>
            <person name="Berdy B."/>
            <person name="Zhao S."/>
            <person name="Lieberman T.D."/>
            <person name="Swanson P.K."/>
            <person name="Smith M."/>
            <person name="Roesemann S."/>
            <person name="Alexander J.E."/>
            <person name="Rich S.A."/>
            <person name="Livny J."/>
            <person name="Vlamakis H."/>
            <person name="Clish C."/>
            <person name="Bullock K."/>
            <person name="Deik A."/>
            <person name="Scott J."/>
            <person name="Pierce K.A."/>
            <person name="Xavier R.J."/>
            <person name="Alm E.J."/>
        </authorList>
    </citation>
    <scope>NUCLEOTIDE SEQUENCE [LARGE SCALE GENOMIC DNA]</scope>
    <source>
        <strain evidence="2 5">BIOML-A13</strain>
        <strain evidence="3 4">BIOML-A3</strain>
    </source>
</reference>
<sequence length="66" mass="7956">MAKFIPFVKLSKKTQQEINKSRRKNWGNIDPTTKRPKNSKAYNRKKAQAWKDDFPTSELFYYLVKF</sequence>
<feature type="region of interest" description="Disordered" evidence="1">
    <location>
        <begin position="18"/>
        <end position="44"/>
    </location>
</feature>
<dbReference type="OrthoDB" id="1956557at2"/>
<gene>
    <name evidence="2" type="ORF">GMD11_01110</name>
    <name evidence="3" type="ORF">GMD18_01105</name>
</gene>
<protein>
    <submittedName>
        <fullName evidence="2">Uncharacterized protein</fullName>
    </submittedName>
</protein>
<evidence type="ECO:0000313" key="5">
    <source>
        <dbReference type="Proteomes" id="UP000484547"/>
    </source>
</evidence>
<name>A0A7X3BUT5_9FIRM</name>
<feature type="compositionally biased region" description="Basic residues" evidence="1">
    <location>
        <begin position="34"/>
        <end position="44"/>
    </location>
</feature>
<evidence type="ECO:0000256" key="1">
    <source>
        <dbReference type="SAM" id="MobiDB-lite"/>
    </source>
</evidence>
<dbReference type="EMBL" id="WNBM01000001">
    <property type="protein sequence ID" value="MTT74866.1"/>
    <property type="molecule type" value="Genomic_DNA"/>
</dbReference>
<accession>A0A7X3BUT5</accession>
<comment type="caution">
    <text evidence="2">The sequence shown here is derived from an EMBL/GenBank/DDBJ whole genome shotgun (WGS) entry which is preliminary data.</text>
</comment>
<evidence type="ECO:0000313" key="3">
    <source>
        <dbReference type="EMBL" id="MTU02997.1"/>
    </source>
</evidence>
<dbReference type="AlphaFoldDB" id="A0A7X3BUT5"/>
<evidence type="ECO:0000313" key="4">
    <source>
        <dbReference type="Proteomes" id="UP000443070"/>
    </source>
</evidence>
<keyword evidence="4" id="KW-1185">Reference proteome</keyword>
<dbReference type="Proteomes" id="UP000484547">
    <property type="component" value="Unassembled WGS sequence"/>
</dbReference>
<dbReference type="Proteomes" id="UP000443070">
    <property type="component" value="Unassembled WGS sequence"/>
</dbReference>
<organism evidence="2 5">
    <name type="scientific">Phascolarctobacterium faecium</name>
    <dbReference type="NCBI Taxonomy" id="33025"/>
    <lineage>
        <taxon>Bacteria</taxon>
        <taxon>Bacillati</taxon>
        <taxon>Bacillota</taxon>
        <taxon>Negativicutes</taxon>
        <taxon>Acidaminococcales</taxon>
        <taxon>Acidaminococcaceae</taxon>
        <taxon>Phascolarctobacterium</taxon>
    </lineage>
</organism>
<evidence type="ECO:0000313" key="2">
    <source>
        <dbReference type="EMBL" id="MTT74866.1"/>
    </source>
</evidence>
<dbReference type="EMBL" id="WNBW01000001">
    <property type="protein sequence ID" value="MTU02997.1"/>
    <property type="molecule type" value="Genomic_DNA"/>
</dbReference>
<proteinExistence type="predicted"/>